<evidence type="ECO:0000256" key="6">
    <source>
        <dbReference type="SAM" id="Coils"/>
    </source>
</evidence>
<evidence type="ECO:0000256" key="3">
    <source>
        <dbReference type="ARBA" id="ARBA00023125"/>
    </source>
</evidence>
<gene>
    <name evidence="9" type="ORF">PENCOP_c003G06243</name>
</gene>
<dbReference type="STRING" id="36646.A0A1V6UXT9"/>
<sequence>MYSTFSANFDTTIDASRERSATPSVPRPKRNQVARACDWCRLNRVRCDDKQPCQNCQNRGGTCSNTKTQEATSLPAANREMQRLRNKVKDLQDQIEKLKDRAEIQAQTSFATPPLSDAAHSSFDFAELINTTEGWQGVQQTGQIHYGPLSSSYFVTRITRYLSEALNEPLENAKLQACMARFNYVTPTHQPSGWVASPASQADQHPDGNEEAEDLTRSQEEHFLNLLWQSFHCVYPILSEREFHQHYESLWSSSTPDGMSTRKPSALVDVLLAVCMQYSSTFFVSGDSQQEDADAGWQVKNANLASRTYYQRAQRLLQGELEHPTIMLVQSHIYSIVYLYNTSLLNTAHINLGATLRIAHALRLHIRPLDGTSPEQQELQRRIWWTLYRIDSQLSMTLDRPPLIQLSYVSCGLPGDDREHARLSGTVLLSNHEDISWLSFHVQCTKLTFLVQGVQTALHRKCSQLLNGDRSKDIYDDLPLLENLAEFLEREMTAIHNWVQNVPQSLCNPRKGAGDPFSTNRDALNLSPYSPLWLQRQRLLLELHYHHLVISTLRPFIRFPPGSSSVTPRTDGHNITCLNHAMAITSILNQVLSETDLLRGWPPIFQYQWDAILCTLGFVLANAVCPPTPSARKSLQTAVRTLELVSDHFLAAKSAAQVVRDVSCQADRLIANVQQGLTRRQAPRASQSMSTRSHNSRPPSNQTSFATPGQPGVQSNSLKRALPPTPMEVSPHQPMPNFEARMQLMDMMPIGSLPELSPSMGTTESLSGVMPSVSSADMMTGTEAQWLHASTMILDSWTTNS</sequence>
<feature type="compositionally biased region" description="Polar residues" evidence="7">
    <location>
        <begin position="675"/>
        <end position="718"/>
    </location>
</feature>
<dbReference type="AlphaFoldDB" id="A0A1V6UXT9"/>
<dbReference type="SMART" id="SM00906">
    <property type="entry name" value="Fungal_trans"/>
    <property type="match status" value="1"/>
</dbReference>
<dbReference type="GO" id="GO:0000981">
    <property type="term" value="F:DNA-binding transcription factor activity, RNA polymerase II-specific"/>
    <property type="evidence" value="ECO:0007669"/>
    <property type="project" value="InterPro"/>
</dbReference>
<comment type="caution">
    <text evidence="9">The sequence shown here is derived from an EMBL/GenBank/DDBJ whole genome shotgun (WGS) entry which is preliminary data.</text>
</comment>
<evidence type="ECO:0000256" key="5">
    <source>
        <dbReference type="ARBA" id="ARBA00023242"/>
    </source>
</evidence>
<evidence type="ECO:0000313" key="9">
    <source>
        <dbReference type="EMBL" id="OQE43003.1"/>
    </source>
</evidence>
<dbReference type="PANTHER" id="PTHR47424:SF12">
    <property type="entry name" value="TRANSCRIPTION FACTOR ASQA"/>
    <property type="match status" value="1"/>
</dbReference>
<organism evidence="9 10">
    <name type="scientific">Penicillium coprophilum</name>
    <dbReference type="NCBI Taxonomy" id="36646"/>
    <lineage>
        <taxon>Eukaryota</taxon>
        <taxon>Fungi</taxon>
        <taxon>Dikarya</taxon>
        <taxon>Ascomycota</taxon>
        <taxon>Pezizomycotina</taxon>
        <taxon>Eurotiomycetes</taxon>
        <taxon>Eurotiomycetidae</taxon>
        <taxon>Eurotiales</taxon>
        <taxon>Aspergillaceae</taxon>
        <taxon>Penicillium</taxon>
    </lineage>
</organism>
<reference evidence="10" key="1">
    <citation type="journal article" date="2017" name="Nat. Microbiol.">
        <title>Global analysis of biosynthetic gene clusters reveals vast potential of secondary metabolite production in Penicillium species.</title>
        <authorList>
            <person name="Nielsen J.C."/>
            <person name="Grijseels S."/>
            <person name="Prigent S."/>
            <person name="Ji B."/>
            <person name="Dainat J."/>
            <person name="Nielsen K.F."/>
            <person name="Frisvad J.C."/>
            <person name="Workman M."/>
            <person name="Nielsen J."/>
        </authorList>
    </citation>
    <scope>NUCLEOTIDE SEQUENCE [LARGE SCALE GENOMIC DNA]</scope>
    <source>
        <strain evidence="10">IBT 31321</strain>
    </source>
</reference>
<keyword evidence="5" id="KW-0539">Nucleus</keyword>
<evidence type="ECO:0000256" key="1">
    <source>
        <dbReference type="ARBA" id="ARBA00022723"/>
    </source>
</evidence>
<feature type="region of interest" description="Disordered" evidence="7">
    <location>
        <begin position="193"/>
        <end position="216"/>
    </location>
</feature>
<dbReference type="SUPFAM" id="SSF57701">
    <property type="entry name" value="Zn2/Cys6 DNA-binding domain"/>
    <property type="match status" value="1"/>
</dbReference>
<evidence type="ECO:0000256" key="4">
    <source>
        <dbReference type="ARBA" id="ARBA00023163"/>
    </source>
</evidence>
<keyword evidence="6" id="KW-0175">Coiled coil</keyword>
<dbReference type="InterPro" id="IPR007219">
    <property type="entry name" value="XnlR_reg_dom"/>
</dbReference>
<dbReference type="Pfam" id="PF00172">
    <property type="entry name" value="Zn_clus"/>
    <property type="match status" value="1"/>
</dbReference>
<evidence type="ECO:0000256" key="7">
    <source>
        <dbReference type="SAM" id="MobiDB-lite"/>
    </source>
</evidence>
<dbReference type="CDD" id="cd00067">
    <property type="entry name" value="GAL4"/>
    <property type="match status" value="1"/>
</dbReference>
<dbReference type="PROSITE" id="PS50048">
    <property type="entry name" value="ZN2_CY6_FUNGAL_2"/>
    <property type="match status" value="1"/>
</dbReference>
<feature type="region of interest" description="Disordered" evidence="7">
    <location>
        <begin position="675"/>
        <end position="731"/>
    </location>
</feature>
<protein>
    <recommendedName>
        <fullName evidence="8">Zn(2)-C6 fungal-type domain-containing protein</fullName>
    </recommendedName>
</protein>
<dbReference type="EMBL" id="MDDG01000003">
    <property type="protein sequence ID" value="OQE43003.1"/>
    <property type="molecule type" value="Genomic_DNA"/>
</dbReference>
<feature type="coiled-coil region" evidence="6">
    <location>
        <begin position="74"/>
        <end position="108"/>
    </location>
</feature>
<dbReference type="SMART" id="SM00066">
    <property type="entry name" value="GAL4"/>
    <property type="match status" value="1"/>
</dbReference>
<keyword evidence="2" id="KW-0805">Transcription regulation</keyword>
<keyword evidence="10" id="KW-1185">Reference proteome</keyword>
<evidence type="ECO:0000256" key="2">
    <source>
        <dbReference type="ARBA" id="ARBA00023015"/>
    </source>
</evidence>
<feature type="region of interest" description="Disordered" evidence="7">
    <location>
        <begin position="1"/>
        <end position="28"/>
    </location>
</feature>
<dbReference type="Pfam" id="PF04082">
    <property type="entry name" value="Fungal_trans"/>
    <property type="match status" value="1"/>
</dbReference>
<accession>A0A1V6UXT9</accession>
<feature type="domain" description="Zn(2)-C6 fungal-type" evidence="8">
    <location>
        <begin position="36"/>
        <end position="65"/>
    </location>
</feature>
<dbReference type="InterPro" id="IPR001138">
    <property type="entry name" value="Zn2Cys6_DnaBD"/>
</dbReference>
<dbReference type="GO" id="GO:0000435">
    <property type="term" value="P:positive regulation of transcription from RNA polymerase II promoter by galactose"/>
    <property type="evidence" value="ECO:0007669"/>
    <property type="project" value="TreeGrafter"/>
</dbReference>
<feature type="compositionally biased region" description="Polar residues" evidence="7">
    <location>
        <begin position="1"/>
        <end position="14"/>
    </location>
</feature>
<keyword evidence="3" id="KW-0238">DNA-binding</keyword>
<dbReference type="CDD" id="cd12148">
    <property type="entry name" value="fungal_TF_MHR"/>
    <property type="match status" value="1"/>
</dbReference>
<feature type="compositionally biased region" description="Basic and acidic residues" evidence="7">
    <location>
        <begin position="204"/>
        <end position="216"/>
    </location>
</feature>
<dbReference type="InterPro" id="IPR036864">
    <property type="entry name" value="Zn2-C6_fun-type_DNA-bd_sf"/>
</dbReference>
<dbReference type="GO" id="GO:0000978">
    <property type="term" value="F:RNA polymerase II cis-regulatory region sequence-specific DNA binding"/>
    <property type="evidence" value="ECO:0007669"/>
    <property type="project" value="TreeGrafter"/>
</dbReference>
<dbReference type="GO" id="GO:0005634">
    <property type="term" value="C:nucleus"/>
    <property type="evidence" value="ECO:0007669"/>
    <property type="project" value="TreeGrafter"/>
</dbReference>
<dbReference type="GO" id="GO:0006351">
    <property type="term" value="P:DNA-templated transcription"/>
    <property type="evidence" value="ECO:0007669"/>
    <property type="project" value="InterPro"/>
</dbReference>
<dbReference type="PROSITE" id="PS00463">
    <property type="entry name" value="ZN2_CY6_FUNGAL_1"/>
    <property type="match status" value="1"/>
</dbReference>
<proteinExistence type="predicted"/>
<dbReference type="Gene3D" id="4.10.240.10">
    <property type="entry name" value="Zn(2)-C6 fungal-type DNA-binding domain"/>
    <property type="match status" value="1"/>
</dbReference>
<evidence type="ECO:0000313" key="10">
    <source>
        <dbReference type="Proteomes" id="UP000191500"/>
    </source>
</evidence>
<keyword evidence="4" id="KW-0804">Transcription</keyword>
<dbReference type="Proteomes" id="UP000191500">
    <property type="component" value="Unassembled WGS sequence"/>
</dbReference>
<evidence type="ECO:0000259" key="8">
    <source>
        <dbReference type="PROSITE" id="PS50048"/>
    </source>
</evidence>
<dbReference type="PANTHER" id="PTHR47424">
    <property type="entry name" value="REGULATORY PROTEIN GAL4"/>
    <property type="match status" value="1"/>
</dbReference>
<dbReference type="InterPro" id="IPR051127">
    <property type="entry name" value="Fungal_SecMet_Regulators"/>
</dbReference>
<dbReference type="GO" id="GO:0008270">
    <property type="term" value="F:zinc ion binding"/>
    <property type="evidence" value="ECO:0007669"/>
    <property type="project" value="InterPro"/>
</dbReference>
<keyword evidence="1" id="KW-0479">Metal-binding</keyword>
<name>A0A1V6UXT9_9EURO</name>